<gene>
    <name evidence="1" type="ORF">QAD02_014047</name>
</gene>
<evidence type="ECO:0000313" key="1">
    <source>
        <dbReference type="EMBL" id="KAJ8678260.1"/>
    </source>
</evidence>
<reference evidence="1" key="1">
    <citation type="submission" date="2023-04" db="EMBL/GenBank/DDBJ databases">
        <title>A chromosome-level genome assembly of the parasitoid wasp Eretmocerus hayati.</title>
        <authorList>
            <person name="Zhong Y."/>
            <person name="Liu S."/>
            <person name="Liu Y."/>
        </authorList>
    </citation>
    <scope>NUCLEOTIDE SEQUENCE</scope>
    <source>
        <strain evidence="1">ZJU_SS_LIU_2023</strain>
    </source>
</reference>
<accession>A0ACC2P4F5</accession>
<dbReference type="EMBL" id="CM056742">
    <property type="protein sequence ID" value="KAJ8678260.1"/>
    <property type="molecule type" value="Genomic_DNA"/>
</dbReference>
<evidence type="ECO:0000313" key="2">
    <source>
        <dbReference type="Proteomes" id="UP001239111"/>
    </source>
</evidence>
<proteinExistence type="predicted"/>
<sequence length="522" mass="61606">MNKKHTRQFMRNNPNILITKSDKGNKTVLIYKSDYIQKVEENLQNDKYYEKINRNPLSSLTEKIRTFVKKVNPASVTGQSRKERGKTNKLNIDFTDKNLARVYGLVKVHKENHPLRLIVSSRNTTLYELSKVLNSSISRGTMNPQSHIKDSWQLKEELSDIRIPPGYKLISLDVVALFTNVPLHLILRALEKRWENIQNHTPLTKSEFMEAIKLIFGNTFFSFNNKFYRQKHGAPMGLPLSPTVANLTLIDAEETCLEILRETFDISQIYLNYDSHNPIAQKKATVYNLVDRGIKLADPVFHAKNLIKIKDLLMKNNYPLKFIARHISIRTRKIKEKDSQEERANRIFRQQFYRRETKVVIPYIKNFSERIKRILSRHDIHTIFKSNNKFDEFIRLGKDKLNREDRTHVVYELNCLQCPKSYVGQTKRQLKKRVKEHRNNLTSSSQEPNVLSLHKIEHEGHDFDWNNPNILDTEPHYTKRTISEMFRIQLNNHGLNVRGDTKKLNSLYKNFFIDFEKLKKYK</sequence>
<organism evidence="1 2">
    <name type="scientific">Eretmocerus hayati</name>
    <dbReference type="NCBI Taxonomy" id="131215"/>
    <lineage>
        <taxon>Eukaryota</taxon>
        <taxon>Metazoa</taxon>
        <taxon>Ecdysozoa</taxon>
        <taxon>Arthropoda</taxon>
        <taxon>Hexapoda</taxon>
        <taxon>Insecta</taxon>
        <taxon>Pterygota</taxon>
        <taxon>Neoptera</taxon>
        <taxon>Endopterygota</taxon>
        <taxon>Hymenoptera</taxon>
        <taxon>Apocrita</taxon>
        <taxon>Proctotrupomorpha</taxon>
        <taxon>Chalcidoidea</taxon>
        <taxon>Aphelinidae</taxon>
        <taxon>Aphelininae</taxon>
        <taxon>Eretmocerus</taxon>
    </lineage>
</organism>
<protein>
    <submittedName>
        <fullName evidence="1">Uncharacterized protein</fullName>
    </submittedName>
</protein>
<dbReference type="Proteomes" id="UP001239111">
    <property type="component" value="Chromosome 2"/>
</dbReference>
<comment type="caution">
    <text evidence="1">The sequence shown here is derived from an EMBL/GenBank/DDBJ whole genome shotgun (WGS) entry which is preliminary data.</text>
</comment>
<keyword evidence="2" id="KW-1185">Reference proteome</keyword>
<name>A0ACC2P4F5_9HYME</name>